<evidence type="ECO:0000313" key="2">
    <source>
        <dbReference type="EMBL" id="SER74302.1"/>
    </source>
</evidence>
<dbReference type="InterPro" id="IPR004360">
    <property type="entry name" value="Glyas_Fos-R_dOase_dom"/>
</dbReference>
<name>A0A1H9RNI5_9BACI</name>
<accession>A0A1H9RNI5</accession>
<protein>
    <submittedName>
        <fullName evidence="2">Glyoxalase family protein</fullName>
    </submittedName>
</protein>
<dbReference type="Proteomes" id="UP000199318">
    <property type="component" value="Unassembled WGS sequence"/>
</dbReference>
<dbReference type="InterPro" id="IPR029068">
    <property type="entry name" value="Glyas_Bleomycin-R_OHBP_Dase"/>
</dbReference>
<dbReference type="InterPro" id="IPR052537">
    <property type="entry name" value="Extradiol_RC_dioxygenase"/>
</dbReference>
<feature type="domain" description="VOC" evidence="1">
    <location>
        <begin position="157"/>
        <end position="280"/>
    </location>
</feature>
<dbReference type="InterPro" id="IPR037523">
    <property type="entry name" value="VOC_core"/>
</dbReference>
<dbReference type="CDD" id="cd08347">
    <property type="entry name" value="PcpA_C_like"/>
    <property type="match status" value="1"/>
</dbReference>
<feature type="domain" description="VOC" evidence="1">
    <location>
        <begin position="6"/>
        <end position="132"/>
    </location>
</feature>
<organism evidence="2 3">
    <name type="scientific">Salisediminibacterium halotolerans</name>
    <dbReference type="NCBI Taxonomy" id="517425"/>
    <lineage>
        <taxon>Bacteria</taxon>
        <taxon>Bacillati</taxon>
        <taxon>Bacillota</taxon>
        <taxon>Bacilli</taxon>
        <taxon>Bacillales</taxon>
        <taxon>Bacillaceae</taxon>
        <taxon>Salisediminibacterium</taxon>
    </lineage>
</organism>
<gene>
    <name evidence="2" type="ORF">SAMN05444126_10532</name>
</gene>
<sequence>MTQIKGIHHVSAITANAAKNLHFYTEILGMRLVKKTVNQDSVSMYHLFYADERGRPGTDFTFFEIPNAGQTYRGSGSISRTGLRVASDQAVDYWYKRLSSYNVNVSQPETVYGRCQLAFEDFEGQRIQLISDQTNSGDPGGIPWSESPVPQEFGITGLGPVRLTVKQIAKTAELLTETLGFVKTGSYEENGRTVEVFSCGNGGAGAEIHLEPSPQEQTEKPGRGSVHHVALRVEDEQSLRHWIDVIDKRGFSHSGFVERYYFKSLYFRDPNGILFELATDGPGFETDESFDELGKNLALPPFLEPRRKEIENNLAPLSFS</sequence>
<dbReference type="PANTHER" id="PTHR36110:SF4">
    <property type="entry name" value="RING-CLEAVING DIOXYGENASE MHQA-RELATED"/>
    <property type="match status" value="1"/>
</dbReference>
<dbReference type="STRING" id="1464123.SAMN05444126_10532"/>
<dbReference type="PANTHER" id="PTHR36110">
    <property type="entry name" value="RING-CLEAVING DIOXYGENASE MHQE-RELATED"/>
    <property type="match status" value="1"/>
</dbReference>
<dbReference type="AlphaFoldDB" id="A0A1H9RNI5"/>
<evidence type="ECO:0000313" key="3">
    <source>
        <dbReference type="Proteomes" id="UP000199318"/>
    </source>
</evidence>
<reference evidence="3" key="1">
    <citation type="submission" date="2016-10" db="EMBL/GenBank/DDBJ databases">
        <authorList>
            <person name="de Groot N.N."/>
        </authorList>
    </citation>
    <scope>NUCLEOTIDE SEQUENCE [LARGE SCALE GENOMIC DNA]</scope>
    <source>
        <strain evidence="3">10nlg</strain>
    </source>
</reference>
<proteinExistence type="predicted"/>
<dbReference type="PROSITE" id="PS51819">
    <property type="entry name" value="VOC"/>
    <property type="match status" value="2"/>
</dbReference>
<comment type="caution">
    <text evidence="2">The sequence shown here is derived from an EMBL/GenBank/DDBJ whole genome shotgun (WGS) entry which is preliminary data.</text>
</comment>
<dbReference type="Pfam" id="PF00903">
    <property type="entry name" value="Glyoxalase"/>
    <property type="match status" value="2"/>
</dbReference>
<dbReference type="SUPFAM" id="SSF54593">
    <property type="entry name" value="Glyoxalase/Bleomycin resistance protein/Dihydroxybiphenyl dioxygenase"/>
    <property type="match status" value="1"/>
</dbReference>
<keyword evidence="3" id="KW-1185">Reference proteome</keyword>
<dbReference type="EMBL" id="FOGV01000005">
    <property type="protein sequence ID" value="SER74302.1"/>
    <property type="molecule type" value="Genomic_DNA"/>
</dbReference>
<evidence type="ECO:0000259" key="1">
    <source>
        <dbReference type="PROSITE" id="PS51819"/>
    </source>
</evidence>
<dbReference type="Gene3D" id="3.10.180.10">
    <property type="entry name" value="2,3-Dihydroxybiphenyl 1,2-Dioxygenase, domain 1"/>
    <property type="match status" value="2"/>
</dbReference>